<reference evidence="3 4" key="1">
    <citation type="submission" date="2019-12" db="EMBL/GenBank/DDBJ databases">
        <title>Comparative genomics gives insights into the taxonomy of the Azoarcus-Aromatoleum group and reveals separate origins of nif in the plant-associated Azoarcus and non-plant-associated Aromatoleum sub-groups.</title>
        <authorList>
            <person name="Lafos M."/>
            <person name="Maluk M."/>
            <person name="Batista M."/>
            <person name="Junghare M."/>
            <person name="Carmona M."/>
            <person name="Faoro H."/>
            <person name="Cruz L.M."/>
            <person name="Battistoni F."/>
            <person name="De Souza E."/>
            <person name="Pedrosa F."/>
            <person name="Chen W.-M."/>
            <person name="Poole P.S."/>
            <person name="Dixon R.A."/>
            <person name="James E.K."/>
        </authorList>
    </citation>
    <scope>NUCLEOTIDE SEQUENCE [LARGE SCALE GENOMIC DNA]</scope>
    <source>
        <strain evidence="3 4">T</strain>
    </source>
</reference>
<comment type="caution">
    <text evidence="3">The sequence shown here is derived from an EMBL/GenBank/DDBJ whole genome shotgun (WGS) entry which is preliminary data.</text>
</comment>
<sequence length="420" mass="44319">MPVCAPRTTVRARLVIPERRSPMNEMQRIIQAAARQRGRGEMAALATVVAVEGSTYRRPGARMLVSADGEAEGAISGGCLERDVFRQAARVLHHGQPAVTVYDSTGEDLDEGYALGCNGVVVVLVEPLAPDGPAAALDFIAECLRHRRKGVVATVFAVQGEVGTRIGARLTLADDGSTCATGIDDDSTRDRLLAEAGKALRAGRSGRARIRMPAGEIDAFVEFVAPPLALTIFGAGHDAVPLAQFAQALGWHVSVVSRTAGHRIHARFAAAERVLVADAGDALDGLADEGGAIAVVMTHNFFEDLRVLRALIPRRPRYVALLGPKRRTARLLAALEAEGLMPRGEAASWLHGPAGLDIGADTPEEIALAIVAEIRAAVTGRSGGLARERRGPLHPRNEALETTLALCVPRSEVVCGVGVD</sequence>
<evidence type="ECO:0000259" key="1">
    <source>
        <dbReference type="Pfam" id="PF02625"/>
    </source>
</evidence>
<feature type="domain" description="XdhC- CoxI" evidence="1">
    <location>
        <begin position="144"/>
        <end position="209"/>
    </location>
</feature>
<accession>A0ABX1NNP0</accession>
<feature type="domain" description="XdhC Rossmann" evidence="2">
    <location>
        <begin position="230"/>
        <end position="374"/>
    </location>
</feature>
<organism evidence="3 4">
    <name type="scientific">Aromatoleum toluolicum</name>
    <dbReference type="NCBI Taxonomy" id="90060"/>
    <lineage>
        <taxon>Bacteria</taxon>
        <taxon>Pseudomonadati</taxon>
        <taxon>Pseudomonadota</taxon>
        <taxon>Betaproteobacteria</taxon>
        <taxon>Rhodocyclales</taxon>
        <taxon>Rhodocyclaceae</taxon>
        <taxon>Aromatoleum</taxon>
    </lineage>
</organism>
<dbReference type="Proteomes" id="UP000634522">
    <property type="component" value="Unassembled WGS sequence"/>
</dbReference>
<evidence type="ECO:0000259" key="2">
    <source>
        <dbReference type="Pfam" id="PF13478"/>
    </source>
</evidence>
<dbReference type="Pfam" id="PF13478">
    <property type="entry name" value="XdhC_C"/>
    <property type="match status" value="1"/>
</dbReference>
<protein>
    <submittedName>
        <fullName evidence="3">XdhC/CoxI family protein</fullName>
    </submittedName>
</protein>
<evidence type="ECO:0000313" key="4">
    <source>
        <dbReference type="Proteomes" id="UP000634522"/>
    </source>
</evidence>
<keyword evidence="4" id="KW-1185">Reference proteome</keyword>
<dbReference type="Pfam" id="PF02625">
    <property type="entry name" value="XdhC_CoxI"/>
    <property type="match status" value="2"/>
</dbReference>
<dbReference type="PANTHER" id="PTHR30388:SF6">
    <property type="entry name" value="XANTHINE DEHYDROGENASE SUBUNIT A-RELATED"/>
    <property type="match status" value="1"/>
</dbReference>
<name>A0ABX1NNP0_9RHOO</name>
<dbReference type="InterPro" id="IPR052698">
    <property type="entry name" value="MoCofactor_Util/Proc"/>
</dbReference>
<dbReference type="InterPro" id="IPR003777">
    <property type="entry name" value="XdhC_CoxI"/>
</dbReference>
<dbReference type="Gene3D" id="3.40.50.720">
    <property type="entry name" value="NAD(P)-binding Rossmann-like Domain"/>
    <property type="match status" value="1"/>
</dbReference>
<gene>
    <name evidence="3" type="ORF">GPA27_26695</name>
</gene>
<dbReference type="PANTHER" id="PTHR30388">
    <property type="entry name" value="ALDEHYDE OXIDOREDUCTASE MOLYBDENUM COFACTOR ASSEMBLY PROTEIN"/>
    <property type="match status" value="1"/>
</dbReference>
<feature type="domain" description="XdhC- CoxI" evidence="1">
    <location>
        <begin position="39"/>
        <end position="103"/>
    </location>
</feature>
<proteinExistence type="predicted"/>
<dbReference type="InterPro" id="IPR027051">
    <property type="entry name" value="XdhC_Rossmann_dom"/>
</dbReference>
<dbReference type="EMBL" id="WTVS01000116">
    <property type="protein sequence ID" value="NMG00968.1"/>
    <property type="molecule type" value="Genomic_DNA"/>
</dbReference>
<evidence type="ECO:0000313" key="3">
    <source>
        <dbReference type="EMBL" id="NMG00968.1"/>
    </source>
</evidence>